<dbReference type="HOGENOM" id="CLU_2334122_0_0_1"/>
<protein>
    <submittedName>
        <fullName evidence="2">Uncharacterized protein</fullName>
    </submittedName>
</protein>
<keyword evidence="1" id="KW-0472">Membrane</keyword>
<keyword evidence="3" id="KW-1185">Reference proteome</keyword>
<evidence type="ECO:0000313" key="2">
    <source>
        <dbReference type="EMBL" id="EIJ87529.1"/>
    </source>
</evidence>
<keyword evidence="1" id="KW-0812">Transmembrane</keyword>
<evidence type="ECO:0000313" key="3">
    <source>
        <dbReference type="Proteomes" id="UP000002872"/>
    </source>
</evidence>
<evidence type="ECO:0000256" key="1">
    <source>
        <dbReference type="SAM" id="Phobius"/>
    </source>
</evidence>
<gene>
    <name evidence="2" type="ORF">NEQG_02410</name>
</gene>
<dbReference type="Proteomes" id="UP000002872">
    <property type="component" value="Unassembled WGS sequence"/>
</dbReference>
<dbReference type="InParanoid" id="I3EE82"/>
<organism evidence="2 3">
    <name type="scientific">Nematocida parisii (strain ERTm3)</name>
    <name type="common">Nematode killer fungus</name>
    <dbReference type="NCBI Taxonomy" id="935791"/>
    <lineage>
        <taxon>Eukaryota</taxon>
        <taxon>Fungi</taxon>
        <taxon>Fungi incertae sedis</taxon>
        <taxon>Microsporidia</taxon>
        <taxon>Nematocida</taxon>
    </lineage>
</organism>
<reference evidence="2" key="1">
    <citation type="submission" date="2011-01" db="EMBL/GenBank/DDBJ databases">
        <title>The Genome Sequence of Nematocida parisii strain ERTm3.</title>
        <authorList>
            <consortium name="The Broad Institute Genome Sequencing Platform"/>
            <consortium name="The Broad Institute Genome Sequencing Center for Infectious Disease"/>
            <person name="Cuomo C."/>
            <person name="Troemel E."/>
            <person name="Young S.K."/>
            <person name="Zeng Q."/>
            <person name="Gargeya S."/>
            <person name="Fitzgerald M."/>
            <person name="Haas B."/>
            <person name="Abouelleil A."/>
            <person name="Alvarado L."/>
            <person name="Arachchi H.M."/>
            <person name="Berlin A."/>
            <person name="Chapman S.B."/>
            <person name="Gearin G."/>
            <person name="Goldberg J."/>
            <person name="Griggs A."/>
            <person name="Gujja S."/>
            <person name="Hansen M."/>
            <person name="Heiman D."/>
            <person name="Howarth C."/>
            <person name="Larimer J."/>
            <person name="Lui A."/>
            <person name="MacDonald P.J.P."/>
            <person name="McCowen C."/>
            <person name="Montmayeur A."/>
            <person name="Murphy C."/>
            <person name="Neiman D."/>
            <person name="Pearson M."/>
            <person name="Priest M."/>
            <person name="Roberts A."/>
            <person name="Saif S."/>
            <person name="Shea T."/>
            <person name="Sisk P."/>
            <person name="Stolte C."/>
            <person name="Sykes S."/>
            <person name="Wortman J."/>
            <person name="Nusbaum C."/>
            <person name="Birren B."/>
        </authorList>
    </citation>
    <scope>NUCLEOTIDE SEQUENCE</scope>
    <source>
        <strain evidence="2">ERTm3</strain>
    </source>
</reference>
<accession>I3EE82</accession>
<name>I3EE82_NEMP3</name>
<dbReference type="EMBL" id="GL870882">
    <property type="protein sequence ID" value="EIJ87529.1"/>
    <property type="molecule type" value="Genomic_DNA"/>
</dbReference>
<dbReference type="VEuPathDB" id="MicrosporidiaDB:NEQG_02410"/>
<feature type="transmembrane region" description="Helical" evidence="1">
    <location>
        <begin position="34"/>
        <end position="51"/>
    </location>
</feature>
<proteinExistence type="predicted"/>
<sequence>MTNSEAINPEVLQNTIYTQDDNRTNITNEYLKRIVKIIILIILAIIAIYVIPKRSDELRIEERQLRLEEQIRIDDERCREDLKEDKRRRDEITQKLHD</sequence>
<dbReference type="AlphaFoldDB" id="I3EE82"/>
<keyword evidence="1" id="KW-1133">Transmembrane helix</keyword>